<dbReference type="PANTHER" id="PTHR46890">
    <property type="entry name" value="NON-LTR RETROLELEMENT REVERSE TRANSCRIPTASE-LIKE PROTEIN-RELATED"/>
    <property type="match status" value="1"/>
</dbReference>
<proteinExistence type="predicted"/>
<dbReference type="GO" id="GO:0003676">
    <property type="term" value="F:nucleic acid binding"/>
    <property type="evidence" value="ECO:0007669"/>
    <property type="project" value="InterPro"/>
</dbReference>
<feature type="domain" description="Reverse transcriptase zinc-binding" evidence="2">
    <location>
        <begin position="621"/>
        <end position="707"/>
    </location>
</feature>
<dbReference type="Pfam" id="PF00078">
    <property type="entry name" value="RVT_1"/>
    <property type="match status" value="1"/>
</dbReference>
<feature type="domain" description="Reverse transcriptase" evidence="1">
    <location>
        <begin position="302"/>
        <end position="424"/>
    </location>
</feature>
<dbReference type="SUPFAM" id="SSF56672">
    <property type="entry name" value="DNA/RNA polymerases"/>
    <property type="match status" value="1"/>
</dbReference>
<keyword evidence="4" id="KW-1185">Reference proteome</keyword>
<dbReference type="InterPro" id="IPR044730">
    <property type="entry name" value="RNase_H-like_dom_plant"/>
</dbReference>
<dbReference type="AlphaFoldDB" id="A0A2Z6P216"/>
<accession>A0A2Z6P216</accession>
<dbReference type="GO" id="GO:0004523">
    <property type="term" value="F:RNA-DNA hybrid ribonuclease activity"/>
    <property type="evidence" value="ECO:0007669"/>
    <property type="project" value="InterPro"/>
</dbReference>
<name>A0A2Z6P216_TRISU</name>
<dbReference type="OrthoDB" id="1413185at2759"/>
<dbReference type="InterPro" id="IPR026960">
    <property type="entry name" value="RVT-Znf"/>
</dbReference>
<evidence type="ECO:0000313" key="3">
    <source>
        <dbReference type="EMBL" id="GAU42452.1"/>
    </source>
</evidence>
<organism evidence="3 4">
    <name type="scientific">Trifolium subterraneum</name>
    <name type="common">Subterranean clover</name>
    <dbReference type="NCBI Taxonomy" id="3900"/>
    <lineage>
        <taxon>Eukaryota</taxon>
        <taxon>Viridiplantae</taxon>
        <taxon>Streptophyta</taxon>
        <taxon>Embryophyta</taxon>
        <taxon>Tracheophyta</taxon>
        <taxon>Spermatophyta</taxon>
        <taxon>Magnoliopsida</taxon>
        <taxon>eudicotyledons</taxon>
        <taxon>Gunneridae</taxon>
        <taxon>Pentapetalae</taxon>
        <taxon>rosids</taxon>
        <taxon>fabids</taxon>
        <taxon>Fabales</taxon>
        <taxon>Fabaceae</taxon>
        <taxon>Papilionoideae</taxon>
        <taxon>50 kb inversion clade</taxon>
        <taxon>NPAAA clade</taxon>
        <taxon>Hologalegina</taxon>
        <taxon>IRL clade</taxon>
        <taxon>Trifolieae</taxon>
        <taxon>Trifolium</taxon>
    </lineage>
</organism>
<evidence type="ECO:0008006" key="5">
    <source>
        <dbReference type="Google" id="ProtNLM"/>
    </source>
</evidence>
<evidence type="ECO:0000259" key="2">
    <source>
        <dbReference type="Pfam" id="PF13966"/>
    </source>
</evidence>
<reference evidence="4" key="1">
    <citation type="journal article" date="2017" name="Front. Plant Sci.">
        <title>Climate Clever Clovers: New Paradigm to Reduce the Environmental Footprint of Ruminants by Breeding Low Methanogenic Forages Utilizing Haplotype Variation.</title>
        <authorList>
            <person name="Kaur P."/>
            <person name="Appels R."/>
            <person name="Bayer P.E."/>
            <person name="Keeble-Gagnere G."/>
            <person name="Wang J."/>
            <person name="Hirakawa H."/>
            <person name="Shirasawa K."/>
            <person name="Vercoe P."/>
            <person name="Stefanova K."/>
            <person name="Durmic Z."/>
            <person name="Nichols P."/>
            <person name="Revell C."/>
            <person name="Isobe S.N."/>
            <person name="Edwards D."/>
            <person name="Erskine W."/>
        </authorList>
    </citation>
    <scope>NUCLEOTIDE SEQUENCE [LARGE SCALE GENOMIC DNA]</scope>
    <source>
        <strain evidence="4">cv. Daliak</strain>
    </source>
</reference>
<dbReference type="Pfam" id="PF13966">
    <property type="entry name" value="zf-RVT"/>
    <property type="match status" value="1"/>
</dbReference>
<sequence length="770" mass="88640">MDVLMKLYVLEFLTKKHDKSLINDDLGVLESERTRKQSMHSACFSPGESQRGSSLRLARKFEASDFHSLEGRPARSSEVLARSCQLMGNLLTCTRQCSPGEGVQNYLERVDSLHHILLERDLQQEYNHILFHEEMHWYQKSREQWVKFSHKNSAFFHTQTIIRRKRNRVHRLQLPNGTWSTNSSVLQNEAQQYYKNFFSGNETNHAPSFYNGLHPTIDEEGKNSLLRHVTIEEVYSALNSMKPYKVPGPYGFQCIFFKQYWHIVGDIFYLVRTAFHTGYFNPAISETLISLILKIDPPTTFKDFRPISLCNIVYKINMKVLDIIHFMRKLKKKKDYVAFKLDLEKAFDNVNWEFLKTCLHDFGFFDATTRLIMHCVTSSNFSLLWNGNKMPPFKPTLGLRQGDPLSPYLFILCMETLSIAITDAVHQGLKITLSKSRAFYSTEGEPREIALPPQSICDSIDQITRNFIWRDFNNKGIHLVGWNKDMVQSSSKLWVDLLSSKYVFGSTFLLSSTLSSGSSTWSSIIRAKDILKDSFSWRVGSGSSSFWFTPWTALGSLVPYVDIHDLRPSVKDVISTGNPHTQCLYTHLPSLVSDVINNTNFKFNDSIKDAFIWTNNKNDIYTTKSGYSWLFSLRDPVTNHNPSHSWSWIWKLQLPEKIKFFFWLACHNSSPTLSLLNHRKMNPSATCTCCGLRDESFLHCIRDCGIIRNTFGHYLTGFSGFIQGSSDILITELHDIYKGLLLAKDMSIDELVCYSDSLHCVNLVNGPQVK</sequence>
<gene>
    <name evidence="3" type="ORF">TSUD_235210</name>
</gene>
<dbReference type="InterPro" id="IPR052343">
    <property type="entry name" value="Retrotransposon-Effector_Assoc"/>
</dbReference>
<protein>
    <recommendedName>
        <fullName evidence="5">Reverse transcriptase domain-containing protein</fullName>
    </recommendedName>
</protein>
<dbReference type="Proteomes" id="UP000242715">
    <property type="component" value="Unassembled WGS sequence"/>
</dbReference>
<evidence type="ECO:0000259" key="1">
    <source>
        <dbReference type="Pfam" id="PF00078"/>
    </source>
</evidence>
<dbReference type="PANTHER" id="PTHR46890:SF48">
    <property type="entry name" value="RNA-DIRECTED DNA POLYMERASE"/>
    <property type="match status" value="1"/>
</dbReference>
<dbReference type="CDD" id="cd06222">
    <property type="entry name" value="RNase_H_like"/>
    <property type="match status" value="1"/>
</dbReference>
<evidence type="ECO:0000313" key="4">
    <source>
        <dbReference type="Proteomes" id="UP000242715"/>
    </source>
</evidence>
<dbReference type="InterPro" id="IPR043502">
    <property type="entry name" value="DNA/RNA_pol_sf"/>
</dbReference>
<dbReference type="InterPro" id="IPR000477">
    <property type="entry name" value="RT_dom"/>
</dbReference>
<dbReference type="EMBL" id="DF973920">
    <property type="protein sequence ID" value="GAU42452.1"/>
    <property type="molecule type" value="Genomic_DNA"/>
</dbReference>